<dbReference type="AlphaFoldDB" id="A0A8G0L8F3"/>
<evidence type="ECO:0000313" key="1">
    <source>
        <dbReference type="EMBL" id="QYS94940.1"/>
    </source>
</evidence>
<reference evidence="1 2" key="1">
    <citation type="journal article" date="2021" name="BMC Genomics">
        <title>Telomere-to-telomere genome assembly of asparaginase-producing Trichoderma simmonsii.</title>
        <authorList>
            <person name="Chung D."/>
            <person name="Kwon Y.M."/>
            <person name="Yang Y."/>
        </authorList>
    </citation>
    <scope>NUCLEOTIDE SEQUENCE [LARGE SCALE GENOMIC DNA]</scope>
    <source>
        <strain evidence="1 2">GH-Sj1</strain>
    </source>
</reference>
<organism evidence="1 2">
    <name type="scientific">Trichoderma simmonsii</name>
    <dbReference type="NCBI Taxonomy" id="1491479"/>
    <lineage>
        <taxon>Eukaryota</taxon>
        <taxon>Fungi</taxon>
        <taxon>Dikarya</taxon>
        <taxon>Ascomycota</taxon>
        <taxon>Pezizomycotina</taxon>
        <taxon>Sordariomycetes</taxon>
        <taxon>Hypocreomycetidae</taxon>
        <taxon>Hypocreales</taxon>
        <taxon>Hypocreaceae</taxon>
        <taxon>Trichoderma</taxon>
    </lineage>
</organism>
<proteinExistence type="predicted"/>
<name>A0A8G0L8F3_9HYPO</name>
<accession>A0A8G0L8F3</accession>
<dbReference type="Proteomes" id="UP000826661">
    <property type="component" value="Chromosome I"/>
</dbReference>
<sequence length="89" mass="9841">MVQHAPDEGAYCHACMVPTSQASVYPMCFSVAWHQLGTYVTSIAYDPLPDANVEPAQPQLASEHVAVDPCFCKCIDSSWRMGYHWDCAC</sequence>
<keyword evidence="2" id="KW-1185">Reference proteome</keyword>
<protein>
    <submittedName>
        <fullName evidence="1">Uncharacterized protein</fullName>
    </submittedName>
</protein>
<evidence type="ECO:0000313" key="2">
    <source>
        <dbReference type="Proteomes" id="UP000826661"/>
    </source>
</evidence>
<dbReference type="EMBL" id="CP075864">
    <property type="protein sequence ID" value="QYS94940.1"/>
    <property type="molecule type" value="Genomic_DNA"/>
</dbReference>
<gene>
    <name evidence="1" type="ORF">H0G86_013318</name>
</gene>